<reference evidence="1 2" key="2">
    <citation type="submission" date="2018-11" db="EMBL/GenBank/DDBJ databases">
        <authorList>
            <consortium name="Pathogen Informatics"/>
        </authorList>
    </citation>
    <scope>NUCLEOTIDE SEQUENCE [LARGE SCALE GENOMIC DNA]</scope>
</reference>
<evidence type="ECO:0000313" key="3">
    <source>
        <dbReference type="WBParaSite" id="GPUH_0000902001-mRNA-1"/>
    </source>
</evidence>
<organism evidence="3">
    <name type="scientific">Gongylonema pulchrum</name>
    <dbReference type="NCBI Taxonomy" id="637853"/>
    <lineage>
        <taxon>Eukaryota</taxon>
        <taxon>Metazoa</taxon>
        <taxon>Ecdysozoa</taxon>
        <taxon>Nematoda</taxon>
        <taxon>Chromadorea</taxon>
        <taxon>Rhabditida</taxon>
        <taxon>Spirurina</taxon>
        <taxon>Spiruromorpha</taxon>
        <taxon>Spiruroidea</taxon>
        <taxon>Gongylonematidae</taxon>
        <taxon>Gongylonema</taxon>
    </lineage>
</organism>
<reference evidence="3" key="1">
    <citation type="submission" date="2016-06" db="UniProtKB">
        <authorList>
            <consortium name="WormBaseParasite"/>
        </authorList>
    </citation>
    <scope>IDENTIFICATION</scope>
</reference>
<evidence type="ECO:0000313" key="1">
    <source>
        <dbReference type="EMBL" id="VDK67099.1"/>
    </source>
</evidence>
<gene>
    <name evidence="1" type="ORF">GPUH_LOCUS9008</name>
</gene>
<name>A0A183DJW9_9BILA</name>
<dbReference type="EMBL" id="UYRT01028065">
    <property type="protein sequence ID" value="VDK67099.1"/>
    <property type="molecule type" value="Genomic_DNA"/>
</dbReference>
<dbReference type="AlphaFoldDB" id="A0A183DJW9"/>
<proteinExistence type="predicted"/>
<accession>A0A183DJW9</accession>
<protein>
    <submittedName>
        <fullName evidence="3">PIH1_CS domain-containing protein</fullName>
    </submittedName>
</protein>
<evidence type="ECO:0000313" key="2">
    <source>
        <dbReference type="Proteomes" id="UP000271098"/>
    </source>
</evidence>
<dbReference type="WBParaSite" id="GPUH_0000902001-mRNA-1">
    <property type="protein sequence ID" value="GPUH_0000902001-mRNA-1"/>
    <property type="gene ID" value="GPUH_0000902001"/>
</dbReference>
<keyword evidence="2" id="KW-1185">Reference proteome</keyword>
<dbReference type="Proteomes" id="UP000271098">
    <property type="component" value="Unassembled WGS sequence"/>
</dbReference>
<sequence>ETEQLPKSTEDDEFFEKSVNIGKISINSEVQKANVLPLRSQKPKDPNQIRHCIAVNVVI</sequence>